<reference evidence="10" key="1">
    <citation type="submission" date="2021-02" db="EMBL/GenBank/DDBJ databases">
        <authorList>
            <person name="Nowell W R."/>
        </authorList>
    </citation>
    <scope>NUCLEOTIDE SEQUENCE</scope>
</reference>
<sequence>MHFYCSYRRKSREEQRLDEQLKANARKILDNLSLVKLDNVDGEDETCSICLNDMKKDDNVRKLDCGHIFHPLCVDPWLLDHRCCPLCNYNILTIRQVPTVSANTTASNTNQQVAVGSINPTFRHDENTPL</sequence>
<evidence type="ECO:0000256" key="3">
    <source>
        <dbReference type="ARBA" id="ARBA00022723"/>
    </source>
</evidence>
<keyword evidence="2" id="KW-0812">Transmembrane</keyword>
<evidence type="ECO:0000259" key="9">
    <source>
        <dbReference type="PROSITE" id="PS50089"/>
    </source>
</evidence>
<keyword evidence="6" id="KW-1133">Transmembrane helix</keyword>
<keyword evidence="7" id="KW-0472">Membrane</keyword>
<evidence type="ECO:0000256" key="8">
    <source>
        <dbReference type="PROSITE-ProRule" id="PRU00175"/>
    </source>
</evidence>
<evidence type="ECO:0000313" key="11">
    <source>
        <dbReference type="EMBL" id="CAF4020780.1"/>
    </source>
</evidence>
<dbReference type="Proteomes" id="UP000663829">
    <property type="component" value="Unassembled WGS sequence"/>
</dbReference>
<accession>A0A815A4X2</accession>
<dbReference type="PANTHER" id="PTHR46539:SF23">
    <property type="entry name" value="RING-TYPE DOMAIN-CONTAINING PROTEIN"/>
    <property type="match status" value="1"/>
</dbReference>
<dbReference type="Gene3D" id="3.30.40.10">
    <property type="entry name" value="Zinc/RING finger domain, C3HC4 (zinc finger)"/>
    <property type="match status" value="1"/>
</dbReference>
<dbReference type="PROSITE" id="PS50089">
    <property type="entry name" value="ZF_RING_2"/>
    <property type="match status" value="1"/>
</dbReference>
<organism evidence="10 12">
    <name type="scientific">Didymodactylos carnosus</name>
    <dbReference type="NCBI Taxonomy" id="1234261"/>
    <lineage>
        <taxon>Eukaryota</taxon>
        <taxon>Metazoa</taxon>
        <taxon>Spiralia</taxon>
        <taxon>Gnathifera</taxon>
        <taxon>Rotifera</taxon>
        <taxon>Eurotatoria</taxon>
        <taxon>Bdelloidea</taxon>
        <taxon>Philodinida</taxon>
        <taxon>Philodinidae</taxon>
        <taxon>Didymodactylos</taxon>
    </lineage>
</organism>
<dbReference type="CDD" id="cd16454">
    <property type="entry name" value="RING-H2_PA-TM-RING"/>
    <property type="match status" value="1"/>
</dbReference>
<dbReference type="EMBL" id="CAJOBC010014642">
    <property type="protein sequence ID" value="CAF4020780.1"/>
    <property type="molecule type" value="Genomic_DNA"/>
</dbReference>
<keyword evidence="5" id="KW-0862">Zinc</keyword>
<evidence type="ECO:0000313" key="12">
    <source>
        <dbReference type="Proteomes" id="UP000663829"/>
    </source>
</evidence>
<evidence type="ECO:0000256" key="6">
    <source>
        <dbReference type="ARBA" id="ARBA00022989"/>
    </source>
</evidence>
<evidence type="ECO:0000256" key="5">
    <source>
        <dbReference type="ARBA" id="ARBA00022833"/>
    </source>
</evidence>
<evidence type="ECO:0000313" key="10">
    <source>
        <dbReference type="EMBL" id="CAF1251215.1"/>
    </source>
</evidence>
<evidence type="ECO:0000256" key="1">
    <source>
        <dbReference type="ARBA" id="ARBA00004370"/>
    </source>
</evidence>
<evidence type="ECO:0000256" key="2">
    <source>
        <dbReference type="ARBA" id="ARBA00022692"/>
    </source>
</evidence>
<keyword evidence="3" id="KW-0479">Metal-binding</keyword>
<dbReference type="OrthoDB" id="5357315at2759"/>
<dbReference type="GO" id="GO:0016020">
    <property type="term" value="C:membrane"/>
    <property type="evidence" value="ECO:0007669"/>
    <property type="project" value="UniProtKB-SubCell"/>
</dbReference>
<comment type="subcellular location">
    <subcellularLocation>
        <location evidence="1">Membrane</location>
    </subcellularLocation>
</comment>
<gene>
    <name evidence="10" type="ORF">GPM918_LOCUS26143</name>
    <name evidence="11" type="ORF">SRO942_LOCUS26243</name>
</gene>
<protein>
    <recommendedName>
        <fullName evidence="9">RING-type domain-containing protein</fullName>
    </recommendedName>
</protein>
<dbReference type="GO" id="GO:0008270">
    <property type="term" value="F:zinc ion binding"/>
    <property type="evidence" value="ECO:0007669"/>
    <property type="project" value="UniProtKB-KW"/>
</dbReference>
<dbReference type="InterPro" id="IPR001841">
    <property type="entry name" value="Znf_RING"/>
</dbReference>
<dbReference type="AlphaFoldDB" id="A0A815A4X2"/>
<dbReference type="Pfam" id="PF13639">
    <property type="entry name" value="zf-RING_2"/>
    <property type="match status" value="1"/>
</dbReference>
<feature type="domain" description="RING-type" evidence="9">
    <location>
        <begin position="47"/>
        <end position="88"/>
    </location>
</feature>
<dbReference type="PANTHER" id="PTHR46539">
    <property type="entry name" value="E3 UBIQUITIN-PROTEIN LIGASE ATL42"/>
    <property type="match status" value="1"/>
</dbReference>
<dbReference type="InterPro" id="IPR013083">
    <property type="entry name" value="Znf_RING/FYVE/PHD"/>
</dbReference>
<dbReference type="SMART" id="SM00184">
    <property type="entry name" value="RING"/>
    <property type="match status" value="1"/>
</dbReference>
<evidence type="ECO:0000256" key="7">
    <source>
        <dbReference type="ARBA" id="ARBA00023136"/>
    </source>
</evidence>
<dbReference type="SUPFAM" id="SSF57850">
    <property type="entry name" value="RING/U-box"/>
    <property type="match status" value="1"/>
</dbReference>
<evidence type="ECO:0000256" key="4">
    <source>
        <dbReference type="ARBA" id="ARBA00022771"/>
    </source>
</evidence>
<dbReference type="Proteomes" id="UP000681722">
    <property type="component" value="Unassembled WGS sequence"/>
</dbReference>
<dbReference type="EMBL" id="CAJNOQ010010414">
    <property type="protein sequence ID" value="CAF1251215.1"/>
    <property type="molecule type" value="Genomic_DNA"/>
</dbReference>
<comment type="caution">
    <text evidence="10">The sequence shown here is derived from an EMBL/GenBank/DDBJ whole genome shotgun (WGS) entry which is preliminary data.</text>
</comment>
<keyword evidence="4 8" id="KW-0863">Zinc-finger</keyword>
<keyword evidence="12" id="KW-1185">Reference proteome</keyword>
<name>A0A815A4X2_9BILA</name>
<proteinExistence type="predicted"/>